<dbReference type="Pfam" id="PF03600">
    <property type="entry name" value="CitMHS"/>
    <property type="match status" value="1"/>
</dbReference>
<keyword evidence="5 8" id="KW-1133">Transmembrane helix</keyword>
<keyword evidence="6 8" id="KW-0472">Membrane</keyword>
<dbReference type="Proteomes" id="UP001219933">
    <property type="component" value="Chromosome 3"/>
</dbReference>
<feature type="transmembrane region" description="Helical" evidence="8">
    <location>
        <begin position="393"/>
        <end position="418"/>
    </location>
</feature>
<feature type="transmembrane region" description="Helical" evidence="8">
    <location>
        <begin position="488"/>
        <end position="508"/>
    </location>
</feature>
<evidence type="ECO:0000313" key="11">
    <source>
        <dbReference type="Proteomes" id="UP001219933"/>
    </source>
</evidence>
<feature type="transmembrane region" description="Helical" evidence="8">
    <location>
        <begin position="85"/>
        <end position="107"/>
    </location>
</feature>
<dbReference type="PANTHER" id="PTHR43302:SF5">
    <property type="entry name" value="TRANSPORTER ARSB-RELATED"/>
    <property type="match status" value="1"/>
</dbReference>
<keyword evidence="11" id="KW-1185">Reference proteome</keyword>
<feature type="transmembrane region" description="Helical" evidence="8">
    <location>
        <begin position="192"/>
        <end position="211"/>
    </location>
</feature>
<comment type="subcellular location">
    <subcellularLocation>
        <location evidence="1">Cell membrane</location>
        <topology evidence="1">Multi-pass membrane protein</topology>
    </subcellularLocation>
</comment>
<feature type="region of interest" description="Disordered" evidence="7">
    <location>
        <begin position="18"/>
        <end position="73"/>
    </location>
</feature>
<evidence type="ECO:0000256" key="6">
    <source>
        <dbReference type="ARBA" id="ARBA00023136"/>
    </source>
</evidence>
<dbReference type="EMBL" id="CP119879">
    <property type="protein sequence ID" value="WFD35667.1"/>
    <property type="molecule type" value="Genomic_DNA"/>
</dbReference>
<evidence type="ECO:0000256" key="8">
    <source>
        <dbReference type="SAM" id="Phobius"/>
    </source>
</evidence>
<dbReference type="GO" id="GO:0055085">
    <property type="term" value="P:transmembrane transport"/>
    <property type="evidence" value="ECO:0007669"/>
    <property type="project" value="InterPro"/>
</dbReference>
<keyword evidence="2" id="KW-0813">Transport</keyword>
<evidence type="ECO:0000256" key="4">
    <source>
        <dbReference type="ARBA" id="ARBA00022692"/>
    </source>
</evidence>
<evidence type="ECO:0000256" key="3">
    <source>
        <dbReference type="ARBA" id="ARBA00022475"/>
    </source>
</evidence>
<feature type="transmembrane region" description="Helical" evidence="8">
    <location>
        <begin position="163"/>
        <end position="180"/>
    </location>
</feature>
<gene>
    <name evidence="10" type="ORF">MCUN1_002528</name>
</gene>
<dbReference type="AlphaFoldDB" id="A0AAF0J6L1"/>
<reference evidence="10" key="1">
    <citation type="submission" date="2023-03" db="EMBL/GenBank/DDBJ databases">
        <title>Mating type loci evolution in Malassezia.</title>
        <authorList>
            <person name="Coelho M.A."/>
        </authorList>
    </citation>
    <scope>NUCLEOTIDE SEQUENCE</scope>
    <source>
        <strain evidence="10">CBS 11721</strain>
    </source>
</reference>
<dbReference type="CDD" id="cd00625">
    <property type="entry name" value="ArsB_NhaD_permease"/>
    <property type="match status" value="1"/>
</dbReference>
<evidence type="ECO:0000256" key="7">
    <source>
        <dbReference type="SAM" id="MobiDB-lite"/>
    </source>
</evidence>
<evidence type="ECO:0000256" key="1">
    <source>
        <dbReference type="ARBA" id="ARBA00004651"/>
    </source>
</evidence>
<evidence type="ECO:0000256" key="5">
    <source>
        <dbReference type="ARBA" id="ARBA00022989"/>
    </source>
</evidence>
<proteinExistence type="predicted"/>
<feature type="transmembrane region" description="Helical" evidence="8">
    <location>
        <begin position="293"/>
        <end position="315"/>
    </location>
</feature>
<organism evidence="10 11">
    <name type="scientific">Malassezia cuniculi</name>
    <dbReference type="NCBI Taxonomy" id="948313"/>
    <lineage>
        <taxon>Eukaryota</taxon>
        <taxon>Fungi</taxon>
        <taxon>Dikarya</taxon>
        <taxon>Basidiomycota</taxon>
        <taxon>Ustilaginomycotina</taxon>
        <taxon>Malasseziomycetes</taxon>
        <taxon>Malasseziales</taxon>
        <taxon>Malasseziaceae</taxon>
        <taxon>Malassezia</taxon>
    </lineage>
</organism>
<sequence>MGASRAIRSALRRVCDALGIESEEQPEAEMQKDMEDGSESMDELAEKQASDSTAVPVRGAAGLPMDNTSTVLPSLESTTDDHRMYIPLTHTSAPVIGVIILLATTSIGGAELRGGIVGSDNVKPYDVLALFICLAYIAISLDSTGLLRYLACIVCQKASFDGRVFYIVLYLFLWVAGLILGNDPVILSGTPLLVYITQMAGISPPSAWVWGEFVAANVASAVLVSSNLTNIVIATGFKVSFVTYTAYMALPSLAGAVFAMLALMVFFSMFKSDTGTEFIPKKITRPDINARKLLTDPMGAAFSSVVMLAVIGTLIGTSVHGGPEVYQIGVPGAVLCLIRDMIYDANNYRHKAATEAKPVHGLKRIGAGARWVYRVFPTAWNVLRKLPVSLLPFAFGMFILVQALEHVGFVSIMARGVARVCAHGVAQTTFFMALLSIILCSVGGTNVGSTILLTKVMQSPAFTQAIAPSMRDSVVRSGMYATALGSNLGAMGGTFAASLAGLLWKGILVHHGIHVRVFEFFIWSIVAVFPAAGAAFGVLLAEMYFFTV</sequence>
<feature type="transmembrane region" description="Helical" evidence="8">
    <location>
        <begin position="249"/>
        <end position="272"/>
    </location>
</feature>
<name>A0AAF0J6L1_9BASI</name>
<evidence type="ECO:0000256" key="2">
    <source>
        <dbReference type="ARBA" id="ARBA00022448"/>
    </source>
</evidence>
<evidence type="ECO:0000259" key="9">
    <source>
        <dbReference type="Pfam" id="PF03600"/>
    </source>
</evidence>
<feature type="transmembrane region" description="Helical" evidence="8">
    <location>
        <begin position="430"/>
        <end position="453"/>
    </location>
</feature>
<accession>A0AAF0J6L1</accession>
<evidence type="ECO:0000313" key="10">
    <source>
        <dbReference type="EMBL" id="WFD35667.1"/>
    </source>
</evidence>
<feature type="transmembrane region" description="Helical" evidence="8">
    <location>
        <begin position="127"/>
        <end position="151"/>
    </location>
</feature>
<keyword evidence="4 8" id="KW-0812">Transmembrane</keyword>
<feature type="transmembrane region" description="Helical" evidence="8">
    <location>
        <begin position="520"/>
        <end position="546"/>
    </location>
</feature>
<dbReference type="InterPro" id="IPR004680">
    <property type="entry name" value="Cit_transptr-like_dom"/>
</dbReference>
<feature type="transmembrane region" description="Helical" evidence="8">
    <location>
        <begin position="218"/>
        <end position="237"/>
    </location>
</feature>
<feature type="domain" description="Citrate transporter-like" evidence="9">
    <location>
        <begin position="125"/>
        <end position="461"/>
    </location>
</feature>
<protein>
    <recommendedName>
        <fullName evidence="9">Citrate transporter-like domain-containing protein</fullName>
    </recommendedName>
</protein>
<dbReference type="PANTHER" id="PTHR43302">
    <property type="entry name" value="TRANSPORTER ARSB-RELATED"/>
    <property type="match status" value="1"/>
</dbReference>
<dbReference type="GO" id="GO:0005886">
    <property type="term" value="C:plasma membrane"/>
    <property type="evidence" value="ECO:0007669"/>
    <property type="project" value="UniProtKB-SubCell"/>
</dbReference>
<keyword evidence="3" id="KW-1003">Cell membrane</keyword>